<dbReference type="GO" id="GO:0005516">
    <property type="term" value="F:calmodulin binding"/>
    <property type="evidence" value="ECO:0007669"/>
    <property type="project" value="TreeGrafter"/>
</dbReference>
<protein>
    <recommendedName>
        <fullName evidence="4">Abnormal spindle-like microcephaly-associated protein ASH domain-containing protein</fullName>
    </recommendedName>
</protein>
<evidence type="ECO:0000256" key="1">
    <source>
        <dbReference type="SAM" id="MobiDB-lite"/>
    </source>
</evidence>
<evidence type="ECO:0008006" key="4">
    <source>
        <dbReference type="Google" id="ProtNLM"/>
    </source>
</evidence>
<name>A0A653CW16_CALMS</name>
<dbReference type="Proteomes" id="UP000410492">
    <property type="component" value="Unassembled WGS sequence"/>
</dbReference>
<accession>A0A653CW16</accession>
<keyword evidence="3" id="KW-1185">Reference proteome</keyword>
<dbReference type="SUPFAM" id="SSF52540">
    <property type="entry name" value="P-loop containing nucleoside triphosphate hydrolases"/>
    <property type="match status" value="1"/>
</dbReference>
<dbReference type="PANTHER" id="PTHR10699:SF11">
    <property type="entry name" value="IGLOO, ISOFORM A"/>
    <property type="match status" value="1"/>
</dbReference>
<evidence type="ECO:0000313" key="3">
    <source>
        <dbReference type="Proteomes" id="UP000410492"/>
    </source>
</evidence>
<dbReference type="PANTHER" id="PTHR10699">
    <property type="entry name" value="NEUROMODULIN"/>
    <property type="match status" value="1"/>
</dbReference>
<feature type="compositionally biased region" description="Basic and acidic residues" evidence="1">
    <location>
        <begin position="44"/>
        <end position="55"/>
    </location>
</feature>
<feature type="compositionally biased region" description="Polar residues" evidence="1">
    <location>
        <begin position="10"/>
        <end position="24"/>
    </location>
</feature>
<dbReference type="InterPro" id="IPR027417">
    <property type="entry name" value="P-loop_NTPase"/>
</dbReference>
<dbReference type="PROSITE" id="PS50096">
    <property type="entry name" value="IQ"/>
    <property type="match status" value="2"/>
</dbReference>
<sequence>METKPPVSIGESQNNDMRTPTEVQAATKIQAGFRGYKVRKQLKQKNESPEGDKPRRSSRPKNNNQVPKEIEEQSAVKIQAGIRGFLVRRRQKKQTDVIAQ</sequence>
<dbReference type="InterPro" id="IPR000048">
    <property type="entry name" value="IQ_motif_EF-hand-BS"/>
</dbReference>
<reference evidence="2 3" key="1">
    <citation type="submission" date="2019-01" db="EMBL/GenBank/DDBJ databases">
        <authorList>
            <person name="Sayadi A."/>
        </authorList>
    </citation>
    <scope>NUCLEOTIDE SEQUENCE [LARGE SCALE GENOMIC DNA]</scope>
</reference>
<gene>
    <name evidence="2" type="ORF">CALMAC_LOCUS12364</name>
</gene>
<dbReference type="Gene3D" id="1.20.5.190">
    <property type="match status" value="1"/>
</dbReference>
<evidence type="ECO:0000313" key="2">
    <source>
        <dbReference type="EMBL" id="VEN52115.1"/>
    </source>
</evidence>
<dbReference type="SMART" id="SM00015">
    <property type="entry name" value="IQ"/>
    <property type="match status" value="2"/>
</dbReference>
<dbReference type="AlphaFoldDB" id="A0A653CW16"/>
<dbReference type="Pfam" id="PF00612">
    <property type="entry name" value="IQ"/>
    <property type="match status" value="2"/>
</dbReference>
<dbReference type="EMBL" id="CAACVG010009107">
    <property type="protein sequence ID" value="VEN52115.1"/>
    <property type="molecule type" value="Genomic_DNA"/>
</dbReference>
<organism evidence="2 3">
    <name type="scientific">Callosobruchus maculatus</name>
    <name type="common">Southern cowpea weevil</name>
    <name type="synonym">Pulse bruchid</name>
    <dbReference type="NCBI Taxonomy" id="64391"/>
    <lineage>
        <taxon>Eukaryota</taxon>
        <taxon>Metazoa</taxon>
        <taxon>Ecdysozoa</taxon>
        <taxon>Arthropoda</taxon>
        <taxon>Hexapoda</taxon>
        <taxon>Insecta</taxon>
        <taxon>Pterygota</taxon>
        <taxon>Neoptera</taxon>
        <taxon>Endopterygota</taxon>
        <taxon>Coleoptera</taxon>
        <taxon>Polyphaga</taxon>
        <taxon>Cucujiformia</taxon>
        <taxon>Chrysomeloidea</taxon>
        <taxon>Chrysomelidae</taxon>
        <taxon>Bruchinae</taxon>
        <taxon>Bruchini</taxon>
        <taxon>Callosobruchus</taxon>
    </lineage>
</organism>
<feature type="region of interest" description="Disordered" evidence="1">
    <location>
        <begin position="1"/>
        <end position="72"/>
    </location>
</feature>
<proteinExistence type="predicted"/>
<dbReference type="OrthoDB" id="252964at2759"/>